<dbReference type="Gene3D" id="3.90.1200.10">
    <property type="match status" value="1"/>
</dbReference>
<dbReference type="InterPro" id="IPR011009">
    <property type="entry name" value="Kinase-like_dom_sf"/>
</dbReference>
<dbReference type="CDD" id="cd05154">
    <property type="entry name" value="ACAD10_11_N-like"/>
    <property type="match status" value="1"/>
</dbReference>
<sequence length="329" mass="35259">MSVTARAEADARLHAHLTSAAAEAFPDAPVGDLETMVGGHSGRTFRVAVGERDLVVKAAQPGRRAVGRHDMLRQATILRALAGTGVPVPEVVLLGTDADPWFAMELLPGEAIEPVLDRPTPPAPLAVERMHRALDLAVGLHALDPRALGLDEAPLGPGAELERWSRTFAVVPPELVPSGPVLLRSLERRVPDGIAPTLVHGDFRLGNLLCQGPEPTGLIDWEIWSIGDPRVEIGWFALFGDGANFPGVGTVVPGLPSPAALVADYAERTGRGADLSWFEALGAFKMATIMAHNLVRHREGRHDDPDQELLPDTIAHLIQVGRHHLESRP</sequence>
<dbReference type="EMBL" id="BAAAOR010000014">
    <property type="protein sequence ID" value="GAA1512590.1"/>
    <property type="molecule type" value="Genomic_DNA"/>
</dbReference>
<dbReference type="PANTHER" id="PTHR21310:SF40">
    <property type="entry name" value="AMINOGLYCOSIDE PHOSPHOTRANSFERASE DOMAIN-CONTAINING PROTEIN-RELATED"/>
    <property type="match status" value="1"/>
</dbReference>
<organism evidence="2 3">
    <name type="scientific">Nocardioides humi</name>
    <dbReference type="NCBI Taxonomy" id="449461"/>
    <lineage>
        <taxon>Bacteria</taxon>
        <taxon>Bacillati</taxon>
        <taxon>Actinomycetota</taxon>
        <taxon>Actinomycetes</taxon>
        <taxon>Propionibacteriales</taxon>
        <taxon>Nocardioidaceae</taxon>
        <taxon>Nocardioides</taxon>
    </lineage>
</organism>
<protein>
    <submittedName>
        <fullName evidence="2">Phosphotransferase family protein</fullName>
    </submittedName>
</protein>
<feature type="domain" description="Aminoglycoside phosphotransferase" evidence="1">
    <location>
        <begin position="37"/>
        <end position="240"/>
    </location>
</feature>
<dbReference type="InterPro" id="IPR051678">
    <property type="entry name" value="AGP_Transferase"/>
</dbReference>
<reference evidence="2 3" key="1">
    <citation type="journal article" date="2019" name="Int. J. Syst. Evol. Microbiol.">
        <title>The Global Catalogue of Microorganisms (GCM) 10K type strain sequencing project: providing services to taxonomists for standard genome sequencing and annotation.</title>
        <authorList>
            <consortium name="The Broad Institute Genomics Platform"/>
            <consortium name="The Broad Institute Genome Sequencing Center for Infectious Disease"/>
            <person name="Wu L."/>
            <person name="Ma J."/>
        </authorList>
    </citation>
    <scope>NUCLEOTIDE SEQUENCE [LARGE SCALE GENOMIC DNA]</scope>
    <source>
        <strain evidence="2 3">JCM 14942</strain>
    </source>
</reference>
<accession>A0ABN2A6M2</accession>
<keyword evidence="3" id="KW-1185">Reference proteome</keyword>
<dbReference type="Pfam" id="PF01636">
    <property type="entry name" value="APH"/>
    <property type="match status" value="1"/>
</dbReference>
<comment type="caution">
    <text evidence="2">The sequence shown here is derived from an EMBL/GenBank/DDBJ whole genome shotgun (WGS) entry which is preliminary data.</text>
</comment>
<dbReference type="Proteomes" id="UP001500842">
    <property type="component" value="Unassembled WGS sequence"/>
</dbReference>
<dbReference type="PANTHER" id="PTHR21310">
    <property type="entry name" value="AMINOGLYCOSIDE PHOSPHOTRANSFERASE-RELATED-RELATED"/>
    <property type="match status" value="1"/>
</dbReference>
<evidence type="ECO:0000313" key="2">
    <source>
        <dbReference type="EMBL" id="GAA1512590.1"/>
    </source>
</evidence>
<gene>
    <name evidence="2" type="ORF">GCM10009788_16450</name>
</gene>
<name>A0ABN2A6M2_9ACTN</name>
<dbReference type="SUPFAM" id="SSF56112">
    <property type="entry name" value="Protein kinase-like (PK-like)"/>
    <property type="match status" value="1"/>
</dbReference>
<dbReference type="RefSeq" id="WP_141005218.1">
    <property type="nucleotide sequence ID" value="NZ_BAAAOR010000014.1"/>
</dbReference>
<dbReference type="InterPro" id="IPR002575">
    <property type="entry name" value="Aminoglycoside_PTrfase"/>
</dbReference>
<evidence type="ECO:0000259" key="1">
    <source>
        <dbReference type="Pfam" id="PF01636"/>
    </source>
</evidence>
<dbReference type="Gene3D" id="3.30.200.20">
    <property type="entry name" value="Phosphorylase Kinase, domain 1"/>
    <property type="match status" value="1"/>
</dbReference>
<dbReference type="InterPro" id="IPR041726">
    <property type="entry name" value="ACAD10_11_N"/>
</dbReference>
<proteinExistence type="predicted"/>
<evidence type="ECO:0000313" key="3">
    <source>
        <dbReference type="Proteomes" id="UP001500842"/>
    </source>
</evidence>